<evidence type="ECO:0000313" key="3">
    <source>
        <dbReference type="Proteomes" id="UP000565579"/>
    </source>
</evidence>
<name>A0A7X0P1D0_9ACTN</name>
<keyword evidence="1" id="KW-0812">Transmembrane</keyword>
<keyword evidence="1" id="KW-0472">Membrane</keyword>
<keyword evidence="1" id="KW-1133">Transmembrane helix</keyword>
<protein>
    <submittedName>
        <fullName evidence="2">Uncharacterized protein</fullName>
    </submittedName>
</protein>
<dbReference type="RefSeq" id="WP_185107707.1">
    <property type="nucleotide sequence ID" value="NZ_BAAAXY010000123.1"/>
</dbReference>
<comment type="caution">
    <text evidence="2">The sequence shown here is derived from an EMBL/GenBank/DDBJ whole genome shotgun (WGS) entry which is preliminary data.</text>
</comment>
<dbReference type="Proteomes" id="UP000565579">
    <property type="component" value="Unassembled WGS sequence"/>
</dbReference>
<proteinExistence type="predicted"/>
<keyword evidence="3" id="KW-1185">Reference proteome</keyword>
<gene>
    <name evidence="2" type="ORF">HD593_008274</name>
</gene>
<evidence type="ECO:0000313" key="2">
    <source>
        <dbReference type="EMBL" id="MBB6553479.1"/>
    </source>
</evidence>
<accession>A0A7X0P1D0</accession>
<reference evidence="2 3" key="1">
    <citation type="submission" date="2020-08" db="EMBL/GenBank/DDBJ databases">
        <title>Sequencing the genomes of 1000 actinobacteria strains.</title>
        <authorList>
            <person name="Klenk H.-P."/>
        </authorList>
    </citation>
    <scope>NUCLEOTIDE SEQUENCE [LARGE SCALE GENOMIC DNA]</scope>
    <source>
        <strain evidence="2 3">DSM 43768</strain>
    </source>
</reference>
<dbReference type="AlphaFoldDB" id="A0A7X0P1D0"/>
<dbReference type="EMBL" id="JACHMI010000001">
    <property type="protein sequence ID" value="MBB6553479.1"/>
    <property type="molecule type" value="Genomic_DNA"/>
</dbReference>
<organism evidence="2 3">
    <name type="scientific">Nonomuraea rubra</name>
    <dbReference type="NCBI Taxonomy" id="46180"/>
    <lineage>
        <taxon>Bacteria</taxon>
        <taxon>Bacillati</taxon>
        <taxon>Actinomycetota</taxon>
        <taxon>Actinomycetes</taxon>
        <taxon>Streptosporangiales</taxon>
        <taxon>Streptosporangiaceae</taxon>
        <taxon>Nonomuraea</taxon>
    </lineage>
</organism>
<feature type="transmembrane region" description="Helical" evidence="1">
    <location>
        <begin position="61"/>
        <end position="77"/>
    </location>
</feature>
<evidence type="ECO:0000256" key="1">
    <source>
        <dbReference type="SAM" id="Phobius"/>
    </source>
</evidence>
<sequence>MVVPTLVLAGVLLWLRTAWGYALGVATCVYVGAYQLNYLTARYFVAQAGVPGVAYAEPLDLLIPALLLASLLALIVHRRAA</sequence>